<gene>
    <name evidence="2" type="ORF">H6F44_12355</name>
</gene>
<proteinExistence type="predicted"/>
<sequence length="377" mass="41226">MLKSIFTGLATLFFLFSSTLSSFAAPLADVAQTPSSATTATCELEIGKEYIPSSEAEDIAKITAAFKQGSTRETASRKEKGLAPIALRRTHPKTQAIVTAKFTVSKDIPEQFQYGIFANPKKYNAVVRLSNAAPTEGGEFRSDAIADTHGISIKLKGLEGGMSQDFLLNDHPNFIAASPNELINFILGGAAVKQGQQINQLPVEQQKALIRGITLTKASDSLTKNPLDQAYFSQTPYKLGNGAVKYILKPREVNTPAPINAKDPNYALQEALVETLSTKDVYFDLFIQPQTNACTELIEDSSVEWKSALIPVATLKIPSQVIDFDKQNKRNEKLVFSPWNALPENQPLGGLNRARKAVYPPLTELRQELNKAAKKEV</sequence>
<name>A0A926Z6Q3_9CYAN</name>
<evidence type="ECO:0000313" key="2">
    <source>
        <dbReference type="EMBL" id="MBD2150905.1"/>
    </source>
</evidence>
<dbReference type="EMBL" id="JACJPY010000036">
    <property type="protein sequence ID" value="MBD2150905.1"/>
    <property type="molecule type" value="Genomic_DNA"/>
</dbReference>
<reference evidence="2" key="2">
    <citation type="submission" date="2020-08" db="EMBL/GenBank/DDBJ databases">
        <authorList>
            <person name="Chen M."/>
            <person name="Teng W."/>
            <person name="Zhao L."/>
            <person name="Hu C."/>
            <person name="Zhou Y."/>
            <person name="Han B."/>
            <person name="Song L."/>
            <person name="Shu W."/>
        </authorList>
    </citation>
    <scope>NUCLEOTIDE SEQUENCE</scope>
    <source>
        <strain evidence="2">FACHB-1277</strain>
    </source>
</reference>
<evidence type="ECO:0008006" key="4">
    <source>
        <dbReference type="Google" id="ProtNLM"/>
    </source>
</evidence>
<dbReference type="Proteomes" id="UP000631421">
    <property type="component" value="Unassembled WGS sequence"/>
</dbReference>
<protein>
    <recommendedName>
        <fullName evidence="4">Catalase</fullName>
    </recommendedName>
</protein>
<dbReference type="Gene3D" id="2.40.180.10">
    <property type="entry name" value="Catalase core domain"/>
    <property type="match status" value="1"/>
</dbReference>
<dbReference type="GO" id="GO:0020037">
    <property type="term" value="F:heme binding"/>
    <property type="evidence" value="ECO:0007669"/>
    <property type="project" value="InterPro"/>
</dbReference>
<feature type="chain" id="PRO_5036711803" description="Catalase" evidence="1">
    <location>
        <begin position="25"/>
        <end position="377"/>
    </location>
</feature>
<accession>A0A926Z6Q3</accession>
<dbReference type="AlphaFoldDB" id="A0A926Z6Q3"/>
<keyword evidence="3" id="KW-1185">Reference proteome</keyword>
<evidence type="ECO:0000256" key="1">
    <source>
        <dbReference type="SAM" id="SignalP"/>
    </source>
</evidence>
<organism evidence="2 3">
    <name type="scientific">Pseudanabaena cinerea FACHB-1277</name>
    <dbReference type="NCBI Taxonomy" id="2949581"/>
    <lineage>
        <taxon>Bacteria</taxon>
        <taxon>Bacillati</taxon>
        <taxon>Cyanobacteriota</taxon>
        <taxon>Cyanophyceae</taxon>
        <taxon>Pseudanabaenales</taxon>
        <taxon>Pseudanabaenaceae</taxon>
        <taxon>Pseudanabaena</taxon>
        <taxon>Pseudanabaena cinerea</taxon>
    </lineage>
</organism>
<dbReference type="InterPro" id="IPR020835">
    <property type="entry name" value="Catalase_sf"/>
</dbReference>
<evidence type="ECO:0000313" key="3">
    <source>
        <dbReference type="Proteomes" id="UP000631421"/>
    </source>
</evidence>
<reference evidence="2" key="1">
    <citation type="journal article" date="2015" name="ISME J.">
        <title>Draft Genome Sequence of Streptomyces incarnatus NRRL8089, which Produces the Nucleoside Antibiotic Sinefungin.</title>
        <authorList>
            <person name="Oshima K."/>
            <person name="Hattori M."/>
            <person name="Shimizu H."/>
            <person name="Fukuda K."/>
            <person name="Nemoto M."/>
            <person name="Inagaki K."/>
            <person name="Tamura T."/>
        </authorList>
    </citation>
    <scope>NUCLEOTIDE SEQUENCE</scope>
    <source>
        <strain evidence="2">FACHB-1277</strain>
    </source>
</reference>
<feature type="signal peptide" evidence="1">
    <location>
        <begin position="1"/>
        <end position="24"/>
    </location>
</feature>
<dbReference type="RefSeq" id="WP_206754461.1">
    <property type="nucleotide sequence ID" value="NZ_JACJPY010000036.1"/>
</dbReference>
<keyword evidence="1" id="KW-0732">Signal</keyword>
<comment type="caution">
    <text evidence="2">The sequence shown here is derived from an EMBL/GenBank/DDBJ whole genome shotgun (WGS) entry which is preliminary data.</text>
</comment>
<dbReference type="SUPFAM" id="SSF56634">
    <property type="entry name" value="Heme-dependent catalase-like"/>
    <property type="match status" value="1"/>
</dbReference>